<keyword evidence="4" id="KW-0949">S-adenosyl-L-methionine</keyword>
<dbReference type="GO" id="GO:0032259">
    <property type="term" value="P:methylation"/>
    <property type="evidence" value="ECO:0007669"/>
    <property type="project" value="UniProtKB-KW"/>
</dbReference>
<dbReference type="PANTHER" id="PTHR33841">
    <property type="entry name" value="DNA METHYLTRANSFERASE YEEA-RELATED"/>
    <property type="match status" value="1"/>
</dbReference>
<comment type="catalytic activity">
    <reaction evidence="7">
        <text>a 2'-deoxyadenosine in DNA + S-adenosyl-L-methionine = an N(6)-methyl-2'-deoxyadenosine in DNA + S-adenosyl-L-homocysteine + H(+)</text>
        <dbReference type="Rhea" id="RHEA:15197"/>
        <dbReference type="Rhea" id="RHEA-COMP:12418"/>
        <dbReference type="Rhea" id="RHEA-COMP:12419"/>
        <dbReference type="ChEBI" id="CHEBI:15378"/>
        <dbReference type="ChEBI" id="CHEBI:57856"/>
        <dbReference type="ChEBI" id="CHEBI:59789"/>
        <dbReference type="ChEBI" id="CHEBI:90615"/>
        <dbReference type="ChEBI" id="CHEBI:90616"/>
        <dbReference type="EC" id="2.1.1.72"/>
    </reaction>
</comment>
<dbReference type="REBASE" id="431336">
    <property type="entry name" value="M.Hfe13102II"/>
</dbReference>
<evidence type="ECO:0000256" key="2">
    <source>
        <dbReference type="ARBA" id="ARBA00022603"/>
    </source>
</evidence>
<dbReference type="InterPro" id="IPR050953">
    <property type="entry name" value="N4_N6_ade-DNA_methylase"/>
</dbReference>
<dbReference type="Proteomes" id="UP000250166">
    <property type="component" value="Unassembled WGS sequence"/>
</dbReference>
<evidence type="ECO:0000313" key="9">
    <source>
        <dbReference type="EMBL" id="SQB99542.1"/>
    </source>
</evidence>
<dbReference type="GO" id="GO:0009307">
    <property type="term" value="P:DNA restriction-modification system"/>
    <property type="evidence" value="ECO:0007669"/>
    <property type="project" value="UniProtKB-KW"/>
</dbReference>
<dbReference type="InterPro" id="IPR029063">
    <property type="entry name" value="SAM-dependent_MTases_sf"/>
</dbReference>
<dbReference type="EC" id="2.1.1.72" evidence="1"/>
<keyword evidence="5" id="KW-0680">Restriction system</keyword>
<dbReference type="SUPFAM" id="SSF53335">
    <property type="entry name" value="S-adenosyl-L-methionine-dependent methyltransferases"/>
    <property type="match status" value="1"/>
</dbReference>
<dbReference type="GO" id="GO:0003677">
    <property type="term" value="F:DNA binding"/>
    <property type="evidence" value="ECO:0007669"/>
    <property type="project" value="UniProtKB-KW"/>
</dbReference>
<keyword evidence="6" id="KW-0238">DNA-binding</keyword>
<dbReference type="CDD" id="cd02440">
    <property type="entry name" value="AdoMet_MTases"/>
    <property type="match status" value="1"/>
</dbReference>
<feature type="domain" description="Type II methyltransferase M.TaqI-like" evidence="8">
    <location>
        <begin position="87"/>
        <end position="202"/>
    </location>
</feature>
<keyword evidence="3 9" id="KW-0808">Transferase</keyword>
<name>A0A2X3B719_9HELI</name>
<dbReference type="RefSeq" id="WP_258399870.1">
    <property type="nucleotide sequence ID" value="NZ_UAWL01000006.1"/>
</dbReference>
<dbReference type="EMBL" id="UAWL01000006">
    <property type="protein sequence ID" value="SQB99542.1"/>
    <property type="molecule type" value="Genomic_DNA"/>
</dbReference>
<dbReference type="Pfam" id="PF07669">
    <property type="entry name" value="Eco57I"/>
    <property type="match status" value="1"/>
</dbReference>
<protein>
    <recommendedName>
        <fullName evidence="1">site-specific DNA-methyltransferase (adenine-specific)</fullName>
        <ecNumber evidence="1">2.1.1.72</ecNumber>
    </recommendedName>
</protein>
<reference evidence="9 10" key="1">
    <citation type="submission" date="2018-06" db="EMBL/GenBank/DDBJ databases">
        <authorList>
            <consortium name="Pathogen Informatics"/>
            <person name="Doyle S."/>
        </authorList>
    </citation>
    <scope>NUCLEOTIDE SEQUENCE [LARGE SCALE GENOMIC DNA]</scope>
    <source>
        <strain evidence="9 10">NCTC13102</strain>
    </source>
</reference>
<evidence type="ECO:0000256" key="5">
    <source>
        <dbReference type="ARBA" id="ARBA00022747"/>
    </source>
</evidence>
<gene>
    <name evidence="9" type="primary">taqIM</name>
    <name evidence="9" type="ORF">NCTC13102_01867</name>
</gene>
<proteinExistence type="predicted"/>
<evidence type="ECO:0000313" key="10">
    <source>
        <dbReference type="Proteomes" id="UP000250166"/>
    </source>
</evidence>
<evidence type="ECO:0000256" key="3">
    <source>
        <dbReference type="ARBA" id="ARBA00022679"/>
    </source>
</evidence>
<keyword evidence="2 9" id="KW-0489">Methyltransferase</keyword>
<dbReference type="AlphaFoldDB" id="A0A2X3B719"/>
<dbReference type="InterPro" id="IPR011639">
    <property type="entry name" value="MethylTrfase_TaqI-like_dom"/>
</dbReference>
<accession>A0A2X3B719</accession>
<dbReference type="GO" id="GO:0009007">
    <property type="term" value="F:site-specific DNA-methyltransferase (adenine-specific) activity"/>
    <property type="evidence" value="ECO:0007669"/>
    <property type="project" value="UniProtKB-EC"/>
</dbReference>
<evidence type="ECO:0000256" key="7">
    <source>
        <dbReference type="ARBA" id="ARBA00047942"/>
    </source>
</evidence>
<organism evidence="9 10">
    <name type="scientific">Helicobacter fennelliae</name>
    <dbReference type="NCBI Taxonomy" id="215"/>
    <lineage>
        <taxon>Bacteria</taxon>
        <taxon>Pseudomonadati</taxon>
        <taxon>Campylobacterota</taxon>
        <taxon>Epsilonproteobacteria</taxon>
        <taxon>Campylobacterales</taxon>
        <taxon>Helicobacteraceae</taxon>
        <taxon>Helicobacter</taxon>
    </lineage>
</organism>
<dbReference type="PRINTS" id="PR00507">
    <property type="entry name" value="N12N6MTFRASE"/>
</dbReference>
<dbReference type="PROSITE" id="PS00092">
    <property type="entry name" value="N6_MTASE"/>
    <property type="match status" value="1"/>
</dbReference>
<sequence length="432" mass="49858">MTKLMKKDLAQEFDISHLGQVFTPQNVINDMLELIKSTQKVENPRFLEPSCGEGAFLKHLPANTIGIECDKVLFEKSLCDKNAFCKHSQNADKSLLNLDFFAYPVSEKFDTIIGNPPYVRYQDILQSTKALLKPFDKLFDSRSNLYLFFIYKCVLHLKDGGELIFITPRDFLKSTASIKLNEFLFSQGTITDFIELGDKKIFTKAQPNCVIWRFEKGNFSRSTTCKKNFSCVNGQLLLMKNHYFIPFNELFFVKVGAVSGLDRIFANESFGNADFVCSATAKNGKTKKMIYGEFGKQSAYLQGFKAQLLARKIKKFDENNWWQWGRDYFKSDLPRLYVNAKTRNKKPFFLHSCKAYDGSVLAIFPKFKVSFADLKLLCEKLNNIDWNELGFVCDGRFLFSQRSLENCLLDESFSEFYRLITKNITDKERISS</sequence>
<evidence type="ECO:0000259" key="8">
    <source>
        <dbReference type="Pfam" id="PF07669"/>
    </source>
</evidence>
<dbReference type="Gene3D" id="3.40.50.150">
    <property type="entry name" value="Vaccinia Virus protein VP39"/>
    <property type="match status" value="1"/>
</dbReference>
<evidence type="ECO:0000256" key="1">
    <source>
        <dbReference type="ARBA" id="ARBA00011900"/>
    </source>
</evidence>
<dbReference type="PANTHER" id="PTHR33841:SF6">
    <property type="entry name" value="TYPE II METHYLTRANSFERASE M.HINDII"/>
    <property type="match status" value="1"/>
</dbReference>
<evidence type="ECO:0000256" key="6">
    <source>
        <dbReference type="ARBA" id="ARBA00023125"/>
    </source>
</evidence>
<evidence type="ECO:0000256" key="4">
    <source>
        <dbReference type="ARBA" id="ARBA00022691"/>
    </source>
</evidence>
<dbReference type="InterPro" id="IPR002052">
    <property type="entry name" value="DNA_methylase_N6_adenine_CS"/>
</dbReference>